<feature type="domain" description="Peptidase C45 hydrolase" evidence="1">
    <location>
        <begin position="122"/>
        <end position="297"/>
    </location>
</feature>
<dbReference type="Pfam" id="PF03417">
    <property type="entry name" value="AAT"/>
    <property type="match status" value="1"/>
</dbReference>
<dbReference type="InterPro" id="IPR005079">
    <property type="entry name" value="Peptidase_C45_hydrolase"/>
</dbReference>
<dbReference type="Gene3D" id="3.60.60.10">
    <property type="entry name" value="Penicillin V Acylase, Chain A"/>
    <property type="match status" value="1"/>
</dbReference>
<keyword evidence="2" id="KW-0808">Transferase</keyword>
<dbReference type="PANTHER" id="PTHR34180">
    <property type="entry name" value="PEPTIDASE C45"/>
    <property type="match status" value="1"/>
</dbReference>
<dbReference type="OrthoDB" id="8109453at2"/>
<evidence type="ECO:0000259" key="1">
    <source>
        <dbReference type="Pfam" id="PF03417"/>
    </source>
</evidence>
<dbReference type="Gene3D" id="1.10.10.2120">
    <property type="match status" value="1"/>
</dbReference>
<dbReference type="PANTHER" id="PTHR34180:SF1">
    <property type="entry name" value="BETA-ALANYL-DOPAMINE_CARCININE HYDROLASE"/>
    <property type="match status" value="1"/>
</dbReference>
<dbReference type="AlphaFoldDB" id="A0A318KBY3"/>
<comment type="caution">
    <text evidence="2">The sequence shown here is derived from an EMBL/GenBank/DDBJ whole genome shotgun (WGS) entry which is preliminary data.</text>
</comment>
<dbReference type="InterPro" id="IPR047794">
    <property type="entry name" value="C45_proenzyme-like"/>
</dbReference>
<dbReference type="Proteomes" id="UP000247569">
    <property type="component" value="Unassembled WGS sequence"/>
</dbReference>
<dbReference type="RefSeq" id="WP_040741266.1">
    <property type="nucleotide sequence ID" value="NZ_QJKF01000002.1"/>
</dbReference>
<dbReference type="GO" id="GO:0016740">
    <property type="term" value="F:transferase activity"/>
    <property type="evidence" value="ECO:0007669"/>
    <property type="project" value="UniProtKB-KW"/>
</dbReference>
<gene>
    <name evidence="2" type="ORF">DFR70_102951</name>
</gene>
<dbReference type="NCBIfam" id="NF040521">
    <property type="entry name" value="C45_proenzyme"/>
    <property type="match status" value="1"/>
</dbReference>
<dbReference type="EMBL" id="QJKF01000002">
    <property type="protein sequence ID" value="PXX69262.1"/>
    <property type="molecule type" value="Genomic_DNA"/>
</dbReference>
<proteinExistence type="predicted"/>
<organism evidence="2 3">
    <name type="scientific">Nocardia tenerifensis</name>
    <dbReference type="NCBI Taxonomy" id="228006"/>
    <lineage>
        <taxon>Bacteria</taxon>
        <taxon>Bacillati</taxon>
        <taxon>Actinomycetota</taxon>
        <taxon>Actinomycetes</taxon>
        <taxon>Mycobacteriales</taxon>
        <taxon>Nocardiaceae</taxon>
        <taxon>Nocardia</taxon>
    </lineage>
</organism>
<protein>
    <submittedName>
        <fullName evidence="2">Acyl-CoA:6-aminopenicillanic acid acyl transferase</fullName>
    </submittedName>
</protein>
<reference evidence="2 3" key="1">
    <citation type="submission" date="2018-05" db="EMBL/GenBank/DDBJ databases">
        <title>Genomic Encyclopedia of Type Strains, Phase IV (KMG-IV): sequencing the most valuable type-strain genomes for metagenomic binning, comparative biology and taxonomic classification.</title>
        <authorList>
            <person name="Goeker M."/>
        </authorList>
    </citation>
    <scope>NUCLEOTIDE SEQUENCE [LARGE SCALE GENOMIC DNA]</scope>
    <source>
        <strain evidence="2 3">DSM 44704</strain>
    </source>
</reference>
<sequence>MNAVGRTPFIRAEGAAFELGYQHGKARAADLRAFLDDGLCRLNRILPEPVSLTGLRPTIDAYLAEIDAATPDLAEEIRGLAAGADIDPLEAALLQLRREILGYSKIPTAGDCTTYALAGADPVLAQTVDLNGDLDDQIAVLEIVRAQASRRVLVLSFGGLLGYLGLNSDGLAVGLNLVLGGEWRPGVPPYLAIRHVLDQAGSVEEAVRLLRALPLASSRTIVLCDRDTAAYVEVLGTDVRVEYGRDAVHTNHFLHPDLAPGDELNVFARNSSVRRLDHCRARLAVAAADPEEHFALLSAPPINVADNGDIRRERTVAAVVLCPGRGELHLRPGDPAAHATEIFTLS</sequence>
<name>A0A318KBY3_9NOCA</name>
<dbReference type="InterPro" id="IPR047801">
    <property type="entry name" value="Peptidase_C45"/>
</dbReference>
<evidence type="ECO:0000313" key="2">
    <source>
        <dbReference type="EMBL" id="PXX69262.1"/>
    </source>
</evidence>
<accession>A0A318KBY3</accession>
<evidence type="ECO:0000313" key="3">
    <source>
        <dbReference type="Proteomes" id="UP000247569"/>
    </source>
</evidence>
<keyword evidence="3" id="KW-1185">Reference proteome</keyword>